<dbReference type="InterPro" id="IPR036680">
    <property type="entry name" value="SPOR-like_sf"/>
</dbReference>
<dbReference type="GO" id="GO:0042834">
    <property type="term" value="F:peptidoglycan binding"/>
    <property type="evidence" value="ECO:0007669"/>
    <property type="project" value="InterPro"/>
</dbReference>
<dbReference type="EMBL" id="FOLW01000011">
    <property type="protein sequence ID" value="SFD25036.1"/>
    <property type="molecule type" value="Genomic_DNA"/>
</dbReference>
<gene>
    <name evidence="4" type="ORF">SAMN02745723_11128</name>
</gene>
<evidence type="ECO:0000256" key="1">
    <source>
        <dbReference type="SAM" id="MobiDB-lite"/>
    </source>
</evidence>
<dbReference type="Proteomes" id="UP000226420">
    <property type="component" value="Unassembled WGS sequence"/>
</dbReference>
<keyword evidence="2" id="KW-0472">Membrane</keyword>
<sequence>MREEDQENFESDEIRPDISDRAPRRERSKPQQSPMVSRQHIKIGLGVLVLLLLIFLISSALKSPAPQDTGPREVNLGNTSDNTSQPATQTSGQQTEGVVAPGTAPTQPVSPPPVSGTPTQSQPLPETPNQQRVEIPGEITDALSAQQEQLNRLKETEMPGSAPASTTTSKPDNEPVKAPAQATQPASTASPNASNQVNQAPHKTSTSSATSTPKANESSTVSTAKGSTTPGTTAALSAIPGSRVTLQVSSASRSDTLLAFAKKNGMKDYWVYSTRRNDKPWFVLVTGSYASAAEARAALSGMSNEVQANKPWVRSMQQVHQDLKQK</sequence>
<dbReference type="Pfam" id="PF05036">
    <property type="entry name" value="SPOR"/>
    <property type="match status" value="1"/>
</dbReference>
<evidence type="ECO:0000313" key="4">
    <source>
        <dbReference type="EMBL" id="SFD25036.1"/>
    </source>
</evidence>
<dbReference type="InterPro" id="IPR007730">
    <property type="entry name" value="SPOR-like_dom"/>
</dbReference>
<dbReference type="AlphaFoldDB" id="A0AAJ4WCQ4"/>
<evidence type="ECO:0000313" key="5">
    <source>
        <dbReference type="Proteomes" id="UP000226420"/>
    </source>
</evidence>
<feature type="compositionally biased region" description="Polar residues" evidence="1">
    <location>
        <begin position="192"/>
        <end position="203"/>
    </location>
</feature>
<evidence type="ECO:0000259" key="3">
    <source>
        <dbReference type="PROSITE" id="PS51724"/>
    </source>
</evidence>
<feature type="region of interest" description="Disordered" evidence="1">
    <location>
        <begin position="62"/>
        <end position="141"/>
    </location>
</feature>
<keyword evidence="2" id="KW-1133">Transmembrane helix</keyword>
<feature type="compositionally biased region" description="Polar residues" evidence="1">
    <location>
        <begin position="213"/>
        <end position="235"/>
    </location>
</feature>
<name>A0AAJ4WCQ4_9GAMM</name>
<evidence type="ECO:0000256" key="2">
    <source>
        <dbReference type="SAM" id="Phobius"/>
    </source>
</evidence>
<feature type="region of interest" description="Disordered" evidence="1">
    <location>
        <begin position="155"/>
        <end position="240"/>
    </location>
</feature>
<feature type="domain" description="SPOR" evidence="3">
    <location>
        <begin position="238"/>
        <end position="315"/>
    </location>
</feature>
<feature type="region of interest" description="Disordered" evidence="1">
    <location>
        <begin position="1"/>
        <end position="37"/>
    </location>
</feature>
<feature type="compositionally biased region" description="Basic and acidic residues" evidence="1">
    <location>
        <begin position="12"/>
        <end position="29"/>
    </location>
</feature>
<feature type="compositionally biased region" description="Acidic residues" evidence="1">
    <location>
        <begin position="1"/>
        <end position="11"/>
    </location>
</feature>
<dbReference type="Gene3D" id="3.30.70.1070">
    <property type="entry name" value="Sporulation related repeat"/>
    <property type="match status" value="1"/>
</dbReference>
<dbReference type="PROSITE" id="PS51724">
    <property type="entry name" value="SPOR"/>
    <property type="match status" value="1"/>
</dbReference>
<protein>
    <submittedName>
        <fullName evidence="4">DamX protein</fullName>
    </submittedName>
</protein>
<proteinExistence type="predicted"/>
<feature type="compositionally biased region" description="Low complexity" evidence="1">
    <location>
        <begin position="178"/>
        <end position="191"/>
    </location>
</feature>
<dbReference type="RefSeq" id="WP_074824191.1">
    <property type="nucleotide sequence ID" value="NZ_FOLW01000011.1"/>
</dbReference>
<comment type="caution">
    <text evidence="4">The sequence shown here is derived from an EMBL/GenBank/DDBJ whole genome shotgun (WGS) entry which is preliminary data.</text>
</comment>
<feature type="transmembrane region" description="Helical" evidence="2">
    <location>
        <begin position="43"/>
        <end position="61"/>
    </location>
</feature>
<organism evidence="4 5">
    <name type="scientific">Pragia fontium DSM 5563 = ATCC 49100</name>
    <dbReference type="NCBI Taxonomy" id="1122977"/>
    <lineage>
        <taxon>Bacteria</taxon>
        <taxon>Pseudomonadati</taxon>
        <taxon>Pseudomonadota</taxon>
        <taxon>Gammaproteobacteria</taxon>
        <taxon>Enterobacterales</taxon>
        <taxon>Budviciaceae</taxon>
        <taxon>Pragia</taxon>
    </lineage>
</organism>
<feature type="compositionally biased region" description="Polar residues" evidence="1">
    <location>
        <begin position="76"/>
        <end position="96"/>
    </location>
</feature>
<accession>A0AAJ4WCQ4</accession>
<keyword evidence="2" id="KW-0812">Transmembrane</keyword>
<reference evidence="4 5" key="1">
    <citation type="submission" date="2016-10" db="EMBL/GenBank/DDBJ databases">
        <authorList>
            <person name="Varghese N."/>
            <person name="Submissions S."/>
        </authorList>
    </citation>
    <scope>NUCLEOTIDE SEQUENCE [LARGE SCALE GENOMIC DNA]</scope>
    <source>
        <strain evidence="4 5">DSM 5563</strain>
    </source>
</reference>